<accession>A0ABQ8GBM0</accession>
<dbReference type="InterPro" id="IPR002403">
    <property type="entry name" value="Cyt_P450_E_grp-IV"/>
</dbReference>
<evidence type="ECO:0000313" key="9">
    <source>
        <dbReference type="Proteomes" id="UP000774617"/>
    </source>
</evidence>
<keyword evidence="7" id="KW-0472">Membrane</keyword>
<dbReference type="InterPro" id="IPR036396">
    <property type="entry name" value="Cyt_P450_sf"/>
</dbReference>
<feature type="transmembrane region" description="Helical" evidence="7">
    <location>
        <begin position="22"/>
        <end position="42"/>
    </location>
</feature>
<keyword evidence="4" id="KW-0443">Lipid metabolism</keyword>
<dbReference type="EMBL" id="JAGTJR010000012">
    <property type="protein sequence ID" value="KAH7051113.1"/>
    <property type="molecule type" value="Genomic_DNA"/>
</dbReference>
<comment type="cofactor">
    <cofactor evidence="1">
        <name>heme</name>
        <dbReference type="ChEBI" id="CHEBI:30413"/>
    </cofactor>
</comment>
<comment type="caution">
    <text evidence="8">The sequence shown here is derived from an EMBL/GenBank/DDBJ whole genome shotgun (WGS) entry which is preliminary data.</text>
</comment>
<keyword evidence="6" id="KW-0408">Iron</keyword>
<evidence type="ECO:0000256" key="4">
    <source>
        <dbReference type="ARBA" id="ARBA00022516"/>
    </source>
</evidence>
<evidence type="ECO:0000256" key="6">
    <source>
        <dbReference type="ARBA" id="ARBA00023004"/>
    </source>
</evidence>
<gene>
    <name evidence="8" type="ORF">B0J12DRAFT_752569</name>
</gene>
<evidence type="ECO:0000256" key="7">
    <source>
        <dbReference type="SAM" id="Phobius"/>
    </source>
</evidence>
<dbReference type="Pfam" id="PF00067">
    <property type="entry name" value="p450"/>
    <property type="match status" value="1"/>
</dbReference>
<reference evidence="8 9" key="1">
    <citation type="journal article" date="2021" name="Nat. Commun.">
        <title>Genetic determinants of endophytism in the Arabidopsis root mycobiome.</title>
        <authorList>
            <person name="Mesny F."/>
            <person name="Miyauchi S."/>
            <person name="Thiergart T."/>
            <person name="Pickel B."/>
            <person name="Atanasova L."/>
            <person name="Karlsson M."/>
            <person name="Huettel B."/>
            <person name="Barry K.W."/>
            <person name="Haridas S."/>
            <person name="Chen C."/>
            <person name="Bauer D."/>
            <person name="Andreopoulos W."/>
            <person name="Pangilinan J."/>
            <person name="LaButti K."/>
            <person name="Riley R."/>
            <person name="Lipzen A."/>
            <person name="Clum A."/>
            <person name="Drula E."/>
            <person name="Henrissat B."/>
            <person name="Kohler A."/>
            <person name="Grigoriev I.V."/>
            <person name="Martin F.M."/>
            <person name="Hacquard S."/>
        </authorList>
    </citation>
    <scope>NUCLEOTIDE SEQUENCE [LARGE SCALE GENOMIC DNA]</scope>
    <source>
        <strain evidence="8 9">MPI-SDFR-AT-0080</strain>
    </source>
</reference>
<keyword evidence="9" id="KW-1185">Reference proteome</keyword>
<evidence type="ECO:0000256" key="2">
    <source>
        <dbReference type="ARBA" id="ARBA00004389"/>
    </source>
</evidence>
<evidence type="ECO:0000313" key="8">
    <source>
        <dbReference type="EMBL" id="KAH7051113.1"/>
    </source>
</evidence>
<dbReference type="PANTHER" id="PTHR24306:SF8">
    <property type="entry name" value="P450, PUTATIVE (EUROFUNG)-RELATED"/>
    <property type="match status" value="1"/>
</dbReference>
<proteinExistence type="inferred from homology"/>
<keyword evidence="4" id="KW-0444">Lipid biosynthesis</keyword>
<protein>
    <submittedName>
        <fullName evidence="8">Cytochrome P450</fullName>
    </submittedName>
</protein>
<dbReference type="Gene3D" id="1.10.630.10">
    <property type="entry name" value="Cytochrome P450"/>
    <property type="match status" value="1"/>
</dbReference>
<keyword evidence="7" id="KW-0812">Transmembrane</keyword>
<keyword evidence="7" id="KW-1133">Transmembrane helix</keyword>
<dbReference type="InterPro" id="IPR001128">
    <property type="entry name" value="Cyt_P450"/>
</dbReference>
<evidence type="ECO:0000256" key="3">
    <source>
        <dbReference type="ARBA" id="ARBA00010617"/>
    </source>
</evidence>
<comment type="similarity">
    <text evidence="3">Belongs to the cytochrome P450 family.</text>
</comment>
<sequence>MEGIPKGPTTGKLPNGWSIPRIQVGPSLLLGIVVVAACLVLLSTSRKSRLMPIYIPIEVGITVSALQRGGMLPKILYLLRRYGRPFFGISARHQITHNLADSDRFLSQSHHALDNIPVSWNMYVRCLGVQDSKTLYDKYFAASRELLIAVEKEFLNETGTIIAIERGDIKGKVAKLVSFSTQPREFWEQRAAPKLLQDDVVELDLASAVRDLTAHVALEVIYGKDFVDRCGAHFIPDMWYFMDNAFLPLLVGLPTWLPFNSIRNGVAACTRLRDRLADLFRRIEQYQSGQPNANTPVMTFWFLVTLYTVPGLLPLVREEISPYITISGANNTSNEIVSLDHVGLYKQCPLFKSALFETVRVSGGSVPMRYVSRPVPATMADGSKHMLQPGTWVSVPDALSNNNPSIYPSPKDFIPERFIELNERTGEKVARYGRLKGVWGSGAGVCRGRTYAIMEALSICAGFISLWDVEALDGGPLQPPPKDPHRKMPVNGWRVRLKRRAYVGPT</sequence>
<organism evidence="8 9">
    <name type="scientific">Macrophomina phaseolina</name>
    <dbReference type="NCBI Taxonomy" id="35725"/>
    <lineage>
        <taxon>Eukaryota</taxon>
        <taxon>Fungi</taxon>
        <taxon>Dikarya</taxon>
        <taxon>Ascomycota</taxon>
        <taxon>Pezizomycotina</taxon>
        <taxon>Dothideomycetes</taxon>
        <taxon>Dothideomycetes incertae sedis</taxon>
        <taxon>Botryosphaeriales</taxon>
        <taxon>Botryosphaeriaceae</taxon>
        <taxon>Macrophomina</taxon>
    </lineage>
</organism>
<dbReference type="PANTHER" id="PTHR24306">
    <property type="match status" value="1"/>
</dbReference>
<keyword evidence="5" id="KW-0479">Metal-binding</keyword>
<evidence type="ECO:0000256" key="1">
    <source>
        <dbReference type="ARBA" id="ARBA00001971"/>
    </source>
</evidence>
<comment type="subcellular location">
    <subcellularLocation>
        <location evidence="2">Endoplasmic reticulum membrane</location>
        <topology evidence="2">Single-pass membrane protein</topology>
    </subcellularLocation>
</comment>
<dbReference type="SUPFAM" id="SSF48264">
    <property type="entry name" value="Cytochrome P450"/>
    <property type="match status" value="1"/>
</dbReference>
<name>A0ABQ8GBM0_9PEZI</name>
<dbReference type="Proteomes" id="UP000774617">
    <property type="component" value="Unassembled WGS sequence"/>
</dbReference>
<evidence type="ECO:0000256" key="5">
    <source>
        <dbReference type="ARBA" id="ARBA00022723"/>
    </source>
</evidence>
<dbReference type="PRINTS" id="PR00465">
    <property type="entry name" value="EP450IV"/>
</dbReference>